<dbReference type="Proteomes" id="UP000808146">
    <property type="component" value="Unassembled WGS sequence"/>
</dbReference>
<gene>
    <name evidence="1" type="ORF">IPN75_09780</name>
</gene>
<sequence>MRRTELLQETRKIRFEDACGGWQSGRLSQEEAAILLGVFERTFRRYLAWYEVSGLKV</sequence>
<evidence type="ECO:0000313" key="1">
    <source>
        <dbReference type="EMBL" id="MBK8890660.1"/>
    </source>
</evidence>
<dbReference type="EMBL" id="JADKBR010000011">
    <property type="protein sequence ID" value="MBK8890660.1"/>
    <property type="molecule type" value="Genomic_DNA"/>
</dbReference>
<protein>
    <submittedName>
        <fullName evidence="1">Uncharacterized protein</fullName>
    </submittedName>
</protein>
<accession>A0A9D7QN65</accession>
<dbReference type="AlphaFoldDB" id="A0A9D7QN65"/>
<evidence type="ECO:0000313" key="2">
    <source>
        <dbReference type="Proteomes" id="UP000808146"/>
    </source>
</evidence>
<name>A0A9D7QN65_9RHOO</name>
<proteinExistence type="predicted"/>
<comment type="caution">
    <text evidence="1">The sequence shown here is derived from an EMBL/GenBank/DDBJ whole genome shotgun (WGS) entry which is preliminary data.</text>
</comment>
<organism evidence="1 2">
    <name type="scientific">Candidatus Dechloromonas phosphorivorans</name>
    <dbReference type="NCBI Taxonomy" id="2899244"/>
    <lineage>
        <taxon>Bacteria</taxon>
        <taxon>Pseudomonadati</taxon>
        <taxon>Pseudomonadota</taxon>
        <taxon>Betaproteobacteria</taxon>
        <taxon>Rhodocyclales</taxon>
        <taxon>Azonexaceae</taxon>
        <taxon>Dechloromonas</taxon>
    </lineage>
</organism>
<reference evidence="1" key="1">
    <citation type="submission" date="2020-10" db="EMBL/GenBank/DDBJ databases">
        <title>Connecting structure to function with the recovery of over 1000 high-quality activated sludge metagenome-assembled genomes encoding full-length rRNA genes using long-read sequencing.</title>
        <authorList>
            <person name="Singleton C.M."/>
            <person name="Petriglieri F."/>
            <person name="Kristensen J.M."/>
            <person name="Kirkegaard R.H."/>
            <person name="Michaelsen T.Y."/>
            <person name="Andersen M.H."/>
            <person name="Karst S.M."/>
            <person name="Dueholm M.S."/>
            <person name="Nielsen P.H."/>
            <person name="Albertsen M."/>
        </authorList>
    </citation>
    <scope>NUCLEOTIDE SEQUENCE</scope>
    <source>
        <strain evidence="1">OdNE_18-Q3-R46-58_BAT3C.305</strain>
    </source>
</reference>